<dbReference type="RefSeq" id="WP_344795620.1">
    <property type="nucleotide sequence ID" value="NZ_BAABBN010000004.1"/>
</dbReference>
<organism evidence="4 5">
    <name type="scientific">Litoribacillus peritrichatus</name>
    <dbReference type="NCBI Taxonomy" id="718191"/>
    <lineage>
        <taxon>Bacteria</taxon>
        <taxon>Pseudomonadati</taxon>
        <taxon>Pseudomonadota</taxon>
        <taxon>Gammaproteobacteria</taxon>
        <taxon>Oceanospirillales</taxon>
        <taxon>Oceanospirillaceae</taxon>
        <taxon>Litoribacillus</taxon>
    </lineage>
</organism>
<keyword evidence="1" id="KW-0489">Methyltransferase</keyword>
<sequence>MRDKYKYIGPLYDFLSSIYGGESIHDCKRAMLTEENVKAGDKILIAGAGHGKDAIRAAELGADVTVVDLSETMLIKLKQAFEKHPGNLNVNVVHADILTFEEYETYDMVIANFFLNVFYEDFMEKITDHLIKCTKQGGKFVIGDFAYPNGNPISNTIQKGYWYTAALIFYVTSDNAIHEIYNYTELMKSKGLEVSETKHYRYLGMNCYASVMGTKVVASDLSAETKTEQPEEATA</sequence>
<dbReference type="SUPFAM" id="SSF53335">
    <property type="entry name" value="S-adenosyl-L-methionine-dependent methyltransferases"/>
    <property type="match status" value="1"/>
</dbReference>
<dbReference type="CDD" id="cd02440">
    <property type="entry name" value="AdoMet_MTases"/>
    <property type="match status" value="1"/>
</dbReference>
<accession>A0ABP7M5W3</accession>
<gene>
    <name evidence="4" type="ORF">GCM10022277_07450</name>
</gene>
<dbReference type="InterPro" id="IPR041698">
    <property type="entry name" value="Methyltransf_25"/>
</dbReference>
<comment type="caution">
    <text evidence="4">The sequence shown here is derived from an EMBL/GenBank/DDBJ whole genome shotgun (WGS) entry which is preliminary data.</text>
</comment>
<dbReference type="Gene3D" id="3.40.50.150">
    <property type="entry name" value="Vaccinia Virus protein VP39"/>
    <property type="match status" value="1"/>
</dbReference>
<evidence type="ECO:0000256" key="2">
    <source>
        <dbReference type="ARBA" id="ARBA00022679"/>
    </source>
</evidence>
<dbReference type="InterPro" id="IPR029063">
    <property type="entry name" value="SAM-dependent_MTases_sf"/>
</dbReference>
<dbReference type="Proteomes" id="UP001501565">
    <property type="component" value="Unassembled WGS sequence"/>
</dbReference>
<evidence type="ECO:0000313" key="5">
    <source>
        <dbReference type="Proteomes" id="UP001501565"/>
    </source>
</evidence>
<proteinExistence type="predicted"/>
<evidence type="ECO:0000259" key="3">
    <source>
        <dbReference type="Pfam" id="PF13649"/>
    </source>
</evidence>
<dbReference type="Pfam" id="PF13649">
    <property type="entry name" value="Methyltransf_25"/>
    <property type="match status" value="1"/>
</dbReference>
<keyword evidence="2" id="KW-0808">Transferase</keyword>
<dbReference type="PANTHER" id="PTHR43861:SF1">
    <property type="entry name" value="TRANS-ACONITATE 2-METHYLTRANSFERASE"/>
    <property type="match status" value="1"/>
</dbReference>
<evidence type="ECO:0000313" key="4">
    <source>
        <dbReference type="EMBL" id="GAA3915370.1"/>
    </source>
</evidence>
<reference evidence="5" key="1">
    <citation type="journal article" date="2019" name="Int. J. Syst. Evol. Microbiol.">
        <title>The Global Catalogue of Microorganisms (GCM) 10K type strain sequencing project: providing services to taxonomists for standard genome sequencing and annotation.</title>
        <authorList>
            <consortium name="The Broad Institute Genomics Platform"/>
            <consortium name="The Broad Institute Genome Sequencing Center for Infectious Disease"/>
            <person name="Wu L."/>
            <person name="Ma J."/>
        </authorList>
    </citation>
    <scope>NUCLEOTIDE SEQUENCE [LARGE SCALE GENOMIC DNA]</scope>
    <source>
        <strain evidence="5">JCM 17551</strain>
    </source>
</reference>
<feature type="domain" description="Methyltransferase" evidence="3">
    <location>
        <begin position="43"/>
        <end position="138"/>
    </location>
</feature>
<dbReference type="EMBL" id="BAABBN010000004">
    <property type="protein sequence ID" value="GAA3915370.1"/>
    <property type="molecule type" value="Genomic_DNA"/>
</dbReference>
<name>A0ABP7M5W3_9GAMM</name>
<evidence type="ECO:0000256" key="1">
    <source>
        <dbReference type="ARBA" id="ARBA00022603"/>
    </source>
</evidence>
<protein>
    <recommendedName>
        <fullName evidence="3">Methyltransferase domain-containing protein</fullName>
    </recommendedName>
</protein>
<dbReference type="PANTHER" id="PTHR43861">
    <property type="entry name" value="TRANS-ACONITATE 2-METHYLTRANSFERASE-RELATED"/>
    <property type="match status" value="1"/>
</dbReference>
<keyword evidence="5" id="KW-1185">Reference proteome</keyword>